<dbReference type="PANTHER" id="PTHR34754">
    <property type="entry name" value="COILED-COIL DOMAIN-CONTAINING PROTEIN 60"/>
    <property type="match status" value="1"/>
</dbReference>
<evidence type="ECO:0000313" key="3">
    <source>
        <dbReference type="Proteomes" id="UP000826234"/>
    </source>
</evidence>
<dbReference type="PANTHER" id="PTHR34754:SF1">
    <property type="entry name" value="COILED-COIL DOMAIN-CONTAINING PROTEIN 60"/>
    <property type="match status" value="1"/>
</dbReference>
<comment type="caution">
    <text evidence="2">The sequence shown here is derived from an EMBL/GenBank/DDBJ whole genome shotgun (WGS) entry which is preliminary data.</text>
</comment>
<feature type="region of interest" description="Disordered" evidence="1">
    <location>
        <begin position="185"/>
        <end position="212"/>
    </location>
</feature>
<organism evidence="2 3">
    <name type="scientific">Phrynosoma platyrhinos</name>
    <name type="common">Desert horned lizard</name>
    <dbReference type="NCBI Taxonomy" id="52577"/>
    <lineage>
        <taxon>Eukaryota</taxon>
        <taxon>Metazoa</taxon>
        <taxon>Chordata</taxon>
        <taxon>Craniata</taxon>
        <taxon>Vertebrata</taxon>
        <taxon>Euteleostomi</taxon>
        <taxon>Lepidosauria</taxon>
        <taxon>Squamata</taxon>
        <taxon>Bifurcata</taxon>
        <taxon>Unidentata</taxon>
        <taxon>Episquamata</taxon>
        <taxon>Toxicofera</taxon>
        <taxon>Iguania</taxon>
        <taxon>Phrynosomatidae</taxon>
        <taxon>Phrynosomatinae</taxon>
        <taxon>Phrynosoma</taxon>
    </lineage>
</organism>
<evidence type="ECO:0000256" key="1">
    <source>
        <dbReference type="SAM" id="MobiDB-lite"/>
    </source>
</evidence>
<dbReference type="Pfam" id="PF15769">
    <property type="entry name" value="DUF4698"/>
    <property type="match status" value="1"/>
</dbReference>
<accession>A0ABQ7T7R6</accession>
<reference evidence="2 3" key="1">
    <citation type="journal article" date="2022" name="Gigascience">
        <title>A chromosome-level genome assembly and annotation of the desert horned lizard, Phrynosoma platyrhinos, provides insight into chromosomal rearrangements among reptiles.</title>
        <authorList>
            <person name="Koochekian N."/>
            <person name="Ascanio A."/>
            <person name="Farleigh K."/>
            <person name="Card D.C."/>
            <person name="Schield D.R."/>
            <person name="Castoe T.A."/>
            <person name="Jezkova T."/>
        </authorList>
    </citation>
    <scope>NUCLEOTIDE SEQUENCE [LARGE SCALE GENOMIC DNA]</scope>
    <source>
        <strain evidence="2">NK-2021</strain>
    </source>
</reference>
<dbReference type="InterPro" id="IPR031526">
    <property type="entry name" value="DUF4698"/>
</dbReference>
<evidence type="ECO:0008006" key="4">
    <source>
        <dbReference type="Google" id="ProtNLM"/>
    </source>
</evidence>
<dbReference type="Proteomes" id="UP000826234">
    <property type="component" value="Unassembled WGS sequence"/>
</dbReference>
<sequence>MPLNPRVDPRYFVLIRPLPIPSQKGQKVQARSSTIYNCWDVTREHVFQENYHRRIKQLTQQGYFSPTWKPYQDFGDPLYLDPKKLTLYGLGQLPMESLREEIPHTEVIEHEEPVKFKKPKPKEKEPEKKVVTFRHLEKDLRSLHRDLSHTRRLINSVKMGRGYFHTLRREATERKNAILMEQEEKEKRLKTEFQPPRYPSSSSSDESSSDEEPIDIFLTECSFLREMEKKKKKKIIQPFAPIHNGLLAQKHPDAHFQSIFRQLCVLNWLLEALTMDPSSSMRPLITCWNPKDYGGGKRSFKVINKEKAVQTQWEHFLVHGKGKRYAQRAPFRIQTAKKMPKKASALSVSKMSGLSSPHSKTTLTSTSSLTPGSEEAARPPSDSAKDMEEIESCYSKQTKEEEEPMSYYLQTLLQMIHEDVAKNFSKENLLWSTNLPYSHTVSTRSNPDSEVSVGQRAKSSVSSSKDDKPSTGTVRIGAPMEQRPKSSLAVTLREDKTMLATYRAEDSSKQINKSQNAKLLPLYCFCCVSSSSSFIRRKEELCNKMKELFCDVAQESAFRLHDQLDIMEKRREEKSIHKFLCLDQVTKFQKDLERMRQAIVGKQPEQDAEAENWFSTLLAKIPDDVKRKHCTQKVLKKLERFARNPDLRIRPPTFLKVLGELRIWEICSPDICAAVEFLREYIVEMPEHDYRQWLHSRVPILKRAHSAPPLC</sequence>
<protein>
    <recommendedName>
        <fullName evidence="4">Coiled-coil domain containing 60</fullName>
    </recommendedName>
</protein>
<keyword evidence="3" id="KW-1185">Reference proteome</keyword>
<dbReference type="EMBL" id="JAIPUX010001211">
    <property type="protein sequence ID" value="KAH0625451.1"/>
    <property type="molecule type" value="Genomic_DNA"/>
</dbReference>
<gene>
    <name evidence="2" type="ORF">JD844_014980</name>
</gene>
<feature type="compositionally biased region" description="Low complexity" evidence="1">
    <location>
        <begin position="354"/>
        <end position="373"/>
    </location>
</feature>
<proteinExistence type="predicted"/>
<evidence type="ECO:0000313" key="2">
    <source>
        <dbReference type="EMBL" id="KAH0625451.1"/>
    </source>
</evidence>
<name>A0ABQ7T7R6_PHRPL</name>
<feature type="region of interest" description="Disordered" evidence="1">
    <location>
        <begin position="440"/>
        <end position="478"/>
    </location>
</feature>
<feature type="compositionally biased region" description="Polar residues" evidence="1">
    <location>
        <begin position="440"/>
        <end position="449"/>
    </location>
</feature>
<feature type="region of interest" description="Disordered" evidence="1">
    <location>
        <begin position="342"/>
        <end position="388"/>
    </location>
</feature>